<name>M4CDP2_BRACM</name>
<feature type="region of interest" description="Disordered" evidence="1">
    <location>
        <begin position="57"/>
        <end position="156"/>
    </location>
</feature>
<dbReference type="HOGENOM" id="CLU_1697987_0_0_1"/>
<dbReference type="Gramene" id="Bra002323.1">
    <property type="protein sequence ID" value="Bra002323.1-P"/>
    <property type="gene ID" value="Bra002323"/>
</dbReference>
<accession>M4CDP2</accession>
<reference evidence="2" key="3">
    <citation type="submission" date="2023-03" db="UniProtKB">
        <authorList>
            <consortium name="EnsemblPlants"/>
        </authorList>
    </citation>
    <scope>IDENTIFICATION</scope>
    <source>
        <strain evidence="2">cv. Chiifu-401-42</strain>
    </source>
</reference>
<dbReference type="Proteomes" id="UP000011750">
    <property type="component" value="Chromosome A10"/>
</dbReference>
<reference evidence="2 3" key="1">
    <citation type="journal article" date="2011" name="Nat. Genet.">
        <title>The genome of the mesopolyploid crop species Brassica rapa.</title>
        <authorList>
            <consortium name="Brassica rapa Genome Sequencing Project Consortium"/>
            <person name="Wang X."/>
            <person name="Wang H."/>
            <person name="Wang J."/>
            <person name="Sun R."/>
            <person name="Wu J."/>
            <person name="Liu S."/>
            <person name="Bai Y."/>
            <person name="Mun J.H."/>
            <person name="Bancroft I."/>
            <person name="Cheng F."/>
            <person name="Huang S."/>
            <person name="Li X."/>
            <person name="Hua W."/>
            <person name="Wang J."/>
            <person name="Wang X."/>
            <person name="Freeling M."/>
            <person name="Pires J.C."/>
            <person name="Paterson A.H."/>
            <person name="Chalhoub B."/>
            <person name="Wang B."/>
            <person name="Hayward A."/>
            <person name="Sharpe A.G."/>
            <person name="Park B.S."/>
            <person name="Weisshaar B."/>
            <person name="Liu B."/>
            <person name="Li B."/>
            <person name="Liu B."/>
            <person name="Tong C."/>
            <person name="Song C."/>
            <person name="Duran C."/>
            <person name="Peng C."/>
            <person name="Geng C."/>
            <person name="Koh C."/>
            <person name="Lin C."/>
            <person name="Edwards D."/>
            <person name="Mu D."/>
            <person name="Shen D."/>
            <person name="Soumpourou E."/>
            <person name="Li F."/>
            <person name="Fraser F."/>
            <person name="Conant G."/>
            <person name="Lassalle G."/>
            <person name="King G.J."/>
            <person name="Bonnema G."/>
            <person name="Tang H."/>
            <person name="Wang H."/>
            <person name="Belcram H."/>
            <person name="Zhou H."/>
            <person name="Hirakawa H."/>
            <person name="Abe H."/>
            <person name="Guo H."/>
            <person name="Wang H."/>
            <person name="Jin H."/>
            <person name="Parkin I.A."/>
            <person name="Batley J."/>
            <person name="Kim J.S."/>
            <person name="Just J."/>
            <person name="Li J."/>
            <person name="Xu J."/>
            <person name="Deng J."/>
            <person name="Kim J.A."/>
            <person name="Li J."/>
            <person name="Yu J."/>
            <person name="Meng J."/>
            <person name="Wang J."/>
            <person name="Min J."/>
            <person name="Poulain J."/>
            <person name="Wang J."/>
            <person name="Hatakeyama K."/>
            <person name="Wu K."/>
            <person name="Wang L."/>
            <person name="Fang L."/>
            <person name="Trick M."/>
            <person name="Links M.G."/>
            <person name="Zhao M."/>
            <person name="Jin M."/>
            <person name="Ramchiary N."/>
            <person name="Drou N."/>
            <person name="Berkman P.J."/>
            <person name="Cai Q."/>
            <person name="Huang Q."/>
            <person name="Li R."/>
            <person name="Tabata S."/>
            <person name="Cheng S."/>
            <person name="Zhang S."/>
            <person name="Zhang S."/>
            <person name="Huang S."/>
            <person name="Sato S."/>
            <person name="Sun S."/>
            <person name="Kwon S.J."/>
            <person name="Choi S.R."/>
            <person name="Lee T.H."/>
            <person name="Fan W."/>
            <person name="Zhao X."/>
            <person name="Tan X."/>
            <person name="Xu X."/>
            <person name="Wang Y."/>
            <person name="Qiu Y."/>
            <person name="Yin Y."/>
            <person name="Li Y."/>
            <person name="Du Y."/>
            <person name="Liao Y."/>
            <person name="Lim Y."/>
            <person name="Narusaka Y."/>
            <person name="Wang Y."/>
            <person name="Wang Z."/>
            <person name="Li Z."/>
            <person name="Wang Z."/>
            <person name="Xiong Z."/>
            <person name="Zhang Z."/>
        </authorList>
    </citation>
    <scope>NUCLEOTIDE SEQUENCE [LARGE SCALE GENOMIC DNA]</scope>
    <source>
        <strain evidence="2 3">cv. Chiifu-401-42</strain>
    </source>
</reference>
<keyword evidence="3" id="KW-1185">Reference proteome</keyword>
<feature type="compositionally biased region" description="Basic and acidic residues" evidence="1">
    <location>
        <begin position="119"/>
        <end position="128"/>
    </location>
</feature>
<protein>
    <submittedName>
        <fullName evidence="2">Uncharacterized protein</fullName>
    </submittedName>
</protein>
<sequence length="156" mass="16542">MWECCGGSPNNSFKRCKARTAGTIVDITGAGKYGSAVPQKAETSTLVDKSIVEGSCRTLSPGTKEQAPFHRLSQHSSSSLTPTFISVVPPCISPLLHRSREPSPPNTRGHRKKSSTAQNREHIDEGRPGKMKAKRKTRKGEGGGASGTPISSGGRS</sequence>
<dbReference type="InParanoid" id="M4CDP2"/>
<organism evidence="2 3">
    <name type="scientific">Brassica campestris</name>
    <name type="common">Field mustard</name>
    <dbReference type="NCBI Taxonomy" id="3711"/>
    <lineage>
        <taxon>Eukaryota</taxon>
        <taxon>Viridiplantae</taxon>
        <taxon>Streptophyta</taxon>
        <taxon>Embryophyta</taxon>
        <taxon>Tracheophyta</taxon>
        <taxon>Spermatophyta</taxon>
        <taxon>Magnoliopsida</taxon>
        <taxon>eudicotyledons</taxon>
        <taxon>Gunneridae</taxon>
        <taxon>Pentapetalae</taxon>
        <taxon>rosids</taxon>
        <taxon>malvids</taxon>
        <taxon>Brassicales</taxon>
        <taxon>Brassicaceae</taxon>
        <taxon>Brassiceae</taxon>
        <taxon>Brassica</taxon>
    </lineage>
</organism>
<dbReference type="AlphaFoldDB" id="M4CDP2"/>
<proteinExistence type="predicted"/>
<reference evidence="2 3" key="2">
    <citation type="journal article" date="2018" name="Hortic Res">
        <title>Improved Brassica rapa reference genome by single-molecule sequencing and chromosome conformation capture technologies.</title>
        <authorList>
            <person name="Zhang L."/>
            <person name="Cai X."/>
            <person name="Wu J."/>
            <person name="Liu M."/>
            <person name="Grob S."/>
            <person name="Cheng F."/>
            <person name="Liang J."/>
            <person name="Cai C."/>
            <person name="Liu Z."/>
            <person name="Liu B."/>
            <person name="Wang F."/>
            <person name="Li S."/>
            <person name="Liu F."/>
            <person name="Li X."/>
            <person name="Cheng L."/>
            <person name="Yang W."/>
            <person name="Li M.H."/>
            <person name="Grossniklaus U."/>
            <person name="Zheng H."/>
            <person name="Wang X."/>
        </authorList>
    </citation>
    <scope>NUCLEOTIDE SEQUENCE [LARGE SCALE GENOMIC DNA]</scope>
    <source>
        <strain evidence="2 3">cv. Chiifu-401-42</strain>
    </source>
</reference>
<feature type="compositionally biased region" description="Polar residues" evidence="1">
    <location>
        <begin position="74"/>
        <end position="84"/>
    </location>
</feature>
<evidence type="ECO:0000256" key="1">
    <source>
        <dbReference type="SAM" id="MobiDB-lite"/>
    </source>
</evidence>
<feature type="compositionally biased region" description="Basic residues" evidence="1">
    <location>
        <begin position="129"/>
        <end position="138"/>
    </location>
</feature>
<evidence type="ECO:0000313" key="3">
    <source>
        <dbReference type="Proteomes" id="UP000011750"/>
    </source>
</evidence>
<dbReference type="EnsemblPlants" id="Bra002323.1">
    <property type="protein sequence ID" value="Bra002323.1-P"/>
    <property type="gene ID" value="Bra002323"/>
</dbReference>
<evidence type="ECO:0000313" key="2">
    <source>
        <dbReference type="EnsemblPlants" id="Bra002323.1-P"/>
    </source>
</evidence>